<sequence length="184" mass="20971">MAPPRNEANIVLALQALQNSPELRLQPAARLYQVNYHALRRRQNGLQCWRNTMPNSQRPSYLEEQVIIKFILGLDLQGFPPQLRSVEEIVKRLLADRDALPVGKRWASSFVKRQPDLKTWFNRRYDYKGAKCEDPAIICGWFTLVENTIAKYGISLADIYNCDETGFTIDVIASGMVVTGTASR</sequence>
<comment type="caution">
    <text evidence="1">The sequence shown here is derived from an EMBL/GenBank/DDBJ whole genome shotgun (WGS) entry which is preliminary data.</text>
</comment>
<evidence type="ECO:0008006" key="3">
    <source>
        <dbReference type="Google" id="ProtNLM"/>
    </source>
</evidence>
<dbReference type="RefSeq" id="XP_070856374.1">
    <property type="nucleotide sequence ID" value="XM_071001470.1"/>
</dbReference>
<evidence type="ECO:0000313" key="1">
    <source>
        <dbReference type="EMBL" id="KAL2885194.1"/>
    </source>
</evidence>
<protein>
    <recommendedName>
        <fullName evidence="3">HTH CENPB-type domain-containing protein</fullName>
    </recommendedName>
</protein>
<accession>A0ABR4MA99</accession>
<dbReference type="EMBL" id="JABSNW010000008">
    <property type="protein sequence ID" value="KAL2885194.1"/>
    <property type="molecule type" value="Genomic_DNA"/>
</dbReference>
<organism evidence="1 2">
    <name type="scientific">Ceratocystis lukuohia</name>
    <dbReference type="NCBI Taxonomy" id="2019550"/>
    <lineage>
        <taxon>Eukaryota</taxon>
        <taxon>Fungi</taxon>
        <taxon>Dikarya</taxon>
        <taxon>Ascomycota</taxon>
        <taxon>Pezizomycotina</taxon>
        <taxon>Sordariomycetes</taxon>
        <taxon>Hypocreomycetidae</taxon>
        <taxon>Microascales</taxon>
        <taxon>Ceratocystidaceae</taxon>
        <taxon>Ceratocystis</taxon>
    </lineage>
</organism>
<keyword evidence="2" id="KW-1185">Reference proteome</keyword>
<dbReference type="GeneID" id="98120880"/>
<dbReference type="Proteomes" id="UP001610728">
    <property type="component" value="Unassembled WGS sequence"/>
</dbReference>
<evidence type="ECO:0000313" key="2">
    <source>
        <dbReference type="Proteomes" id="UP001610728"/>
    </source>
</evidence>
<proteinExistence type="predicted"/>
<name>A0ABR4MA99_9PEZI</name>
<gene>
    <name evidence="1" type="ORF">HOO65_080144</name>
</gene>
<reference evidence="1 2" key="1">
    <citation type="submission" date="2020-05" db="EMBL/GenBank/DDBJ databases">
        <title>Ceratocystis lukuohia genome.</title>
        <authorList>
            <person name="Harrington T.C."/>
            <person name="Kim K."/>
            <person name="Mayers C.G."/>
        </authorList>
    </citation>
    <scope>NUCLEOTIDE SEQUENCE [LARGE SCALE GENOMIC DNA]</scope>
    <source>
        <strain evidence="1 2">C4212</strain>
    </source>
</reference>